<sequence length="390" mass="41502">MTEIYGLFDAADPEAPDRVYTAEAFARLFRTMMRDGIVHNDGDELAVGPTVPAAMSVSVGTGMALIQGRYYINDGDLTLNVEAADPSHPRIDRVVVRLEATPGRTVHAVVKKGTPAPSPVPPGLTRTAETWELSLAQIRVEAGATSILSAKITDERGNSSLCGVAAPVYVPSSQVEVVGAVDMQGKALTGLPAPSGATDAATKGYADTLGSLSGINIDTDKDWMGHNLSNLGEVGCAHVRTKSEAVASDNIKYTNPHAINHVMGLNVVGWKKYLDITITGDLYGSNNTFRAKWKYAHGTDQGGSSSTRIYVNGVPKGEIHSSSTWLGGGIYNDVSEDIPGIKAGDRIELWGNCTRDRIEINSFKLCADYRQPIDVTRPPSYASGVWPTGA</sequence>
<accession>A0AA48X516</accession>
<keyword evidence="2" id="KW-1185">Reference proteome</keyword>
<dbReference type="EMBL" id="MZ171369">
    <property type="protein sequence ID" value="QXM18651.1"/>
    <property type="molecule type" value="Genomic_DNA"/>
</dbReference>
<name>A0AA48X516_9CAUD</name>
<evidence type="ECO:0000313" key="2">
    <source>
        <dbReference type="Proteomes" id="UP000827556"/>
    </source>
</evidence>
<dbReference type="Proteomes" id="UP000827556">
    <property type="component" value="Segment"/>
</dbReference>
<proteinExistence type="predicted"/>
<evidence type="ECO:0000313" key="1">
    <source>
        <dbReference type="EMBL" id="QXM18651.1"/>
    </source>
</evidence>
<organism evidence="1 2">
    <name type="scientific">Methanoculleus virus Blf4</name>
    <dbReference type="NCBI Taxonomy" id="3070925"/>
    <lineage>
        <taxon>Viruses</taxon>
        <taxon>Duplodnaviria</taxon>
        <taxon>Heunggongvirae</taxon>
        <taxon>Uroviricota</taxon>
        <taxon>Caudoviricetes</taxon>
        <taxon>Pungoviridae</taxon>
        <taxon>Flagovirus</taxon>
        <taxon>Flagovirus limi</taxon>
    </lineage>
</organism>
<reference evidence="2" key="1">
    <citation type="submission" date="2021-05" db="EMBL/GenBank/DDBJ databases">
        <authorList>
            <person name="Kupczok A."/>
            <person name="Weidenbach K."/>
            <person name="Wolf S."/>
            <person name="Fischer M.A."/>
            <person name="Kern T."/>
            <person name="Reetz J."/>
            <person name="Urbanska N."/>
            <person name="Kunzel S."/>
            <person name="Schmitz R.A."/>
            <person name="Rother M."/>
        </authorList>
    </citation>
    <scope>NUCLEOTIDE SEQUENCE [LARGE SCALE GENOMIC DNA]</scope>
</reference>
<protein>
    <submittedName>
        <fullName evidence="1">Structural protein</fullName>
    </submittedName>
</protein>